<dbReference type="PROSITE" id="PS50076">
    <property type="entry name" value="DNAJ_2"/>
    <property type="match status" value="1"/>
</dbReference>
<dbReference type="SUPFAM" id="SSF46565">
    <property type="entry name" value="Chaperone J-domain"/>
    <property type="match status" value="1"/>
</dbReference>
<evidence type="ECO:0000313" key="3">
    <source>
        <dbReference type="EnsemblMetazoa" id="RPRC006517-PA"/>
    </source>
</evidence>
<dbReference type="RefSeq" id="XP_073983863.1">
    <property type="nucleotide sequence ID" value="XM_074127762.1"/>
</dbReference>
<feature type="transmembrane region" description="Helical" evidence="2">
    <location>
        <begin position="169"/>
        <end position="187"/>
    </location>
</feature>
<evidence type="ECO:0000256" key="2">
    <source>
        <dbReference type="SAM" id="Phobius"/>
    </source>
</evidence>
<dbReference type="HOGENOM" id="CLU_104327_0_0_1"/>
<dbReference type="InterPro" id="IPR001623">
    <property type="entry name" value="DnaJ_domain"/>
</dbReference>
<dbReference type="PANTHER" id="PTHR44873">
    <property type="entry name" value="DNAJ HOMOLOG SUBFAMILY C MEMBER 30, MITOCHONDRIAL"/>
    <property type="match status" value="1"/>
</dbReference>
<dbReference type="PANTHER" id="PTHR44873:SF1">
    <property type="entry name" value="DNAJ HOMOLOG SUBFAMILY C MEMBER 30, MITOCHONDRIAL"/>
    <property type="match status" value="1"/>
</dbReference>
<dbReference type="GeneID" id="141454019"/>
<sequence>MNINLIGSTHRYFGLLCILYKNHYDALGLTPKATQGEIKAAYYKLSMIYHPDKNKGSDSANENFKAITAAYEVLGNFKLRRLYDRGLTIDSTHIKGWASPESQGNSTKGSRIQTTSGSFTGRTPIYDFDEWSRFHYGSTLERKAQAKAKYRDQFGSDSKTREVLQTENFVLTFVFLSISFFIFSYAYRYNVLDNPPDKSNNKK</sequence>
<reference evidence="3" key="1">
    <citation type="submission" date="2015-05" db="UniProtKB">
        <authorList>
            <consortium name="EnsemblMetazoa"/>
        </authorList>
    </citation>
    <scope>IDENTIFICATION</scope>
</reference>
<dbReference type="InParanoid" id="T1HR47"/>
<dbReference type="Proteomes" id="UP000015103">
    <property type="component" value="Unassembled WGS sequence"/>
</dbReference>
<organism evidence="3 4">
    <name type="scientific">Rhodnius prolixus</name>
    <name type="common">Triatomid bug</name>
    <dbReference type="NCBI Taxonomy" id="13249"/>
    <lineage>
        <taxon>Eukaryota</taxon>
        <taxon>Metazoa</taxon>
        <taxon>Ecdysozoa</taxon>
        <taxon>Arthropoda</taxon>
        <taxon>Hexapoda</taxon>
        <taxon>Insecta</taxon>
        <taxon>Pterygota</taxon>
        <taxon>Neoptera</taxon>
        <taxon>Paraneoptera</taxon>
        <taxon>Hemiptera</taxon>
        <taxon>Heteroptera</taxon>
        <taxon>Panheteroptera</taxon>
        <taxon>Cimicomorpha</taxon>
        <taxon>Reduviidae</taxon>
        <taxon>Triatominae</taxon>
        <taxon>Rhodnius</taxon>
    </lineage>
</organism>
<dbReference type="Pfam" id="PF00226">
    <property type="entry name" value="DnaJ"/>
    <property type="match status" value="1"/>
</dbReference>
<dbReference type="EMBL" id="ACPB03009189">
    <property type="status" value="NOT_ANNOTATED_CDS"/>
    <property type="molecule type" value="Genomic_DNA"/>
</dbReference>
<keyword evidence="2" id="KW-0812">Transmembrane</keyword>
<feature type="region of interest" description="Disordered" evidence="1">
    <location>
        <begin position="98"/>
        <end position="118"/>
    </location>
</feature>
<dbReference type="OMA" id="DSANENF"/>
<evidence type="ECO:0000313" key="4">
    <source>
        <dbReference type="Proteomes" id="UP000015103"/>
    </source>
</evidence>
<dbReference type="FunCoup" id="T1HR47">
    <property type="interactions" value="588"/>
</dbReference>
<dbReference type="Gene3D" id="1.10.287.110">
    <property type="entry name" value="DnaJ domain"/>
    <property type="match status" value="1"/>
</dbReference>
<proteinExistence type="predicted"/>
<name>T1HR47_RHOPR</name>
<keyword evidence="2" id="KW-1133">Transmembrane helix</keyword>
<feature type="compositionally biased region" description="Polar residues" evidence="1">
    <location>
        <begin position="100"/>
        <end position="118"/>
    </location>
</feature>
<dbReference type="VEuPathDB" id="VectorBase:RPRC006517"/>
<dbReference type="PROSITE" id="PS00636">
    <property type="entry name" value="DNAJ_1"/>
    <property type="match status" value="1"/>
</dbReference>
<dbReference type="AlphaFoldDB" id="T1HR47"/>
<dbReference type="PRINTS" id="PR00625">
    <property type="entry name" value="JDOMAIN"/>
</dbReference>
<keyword evidence="2" id="KW-0472">Membrane</keyword>
<dbReference type="eggNOG" id="KOG0714">
    <property type="taxonomic scope" value="Eukaryota"/>
</dbReference>
<dbReference type="STRING" id="13249.T1HR47"/>
<keyword evidence="4" id="KW-1185">Reference proteome</keyword>
<accession>T1HR47</accession>
<protein>
    <submittedName>
        <fullName evidence="3">J domain-containing protein</fullName>
    </submittedName>
</protein>
<evidence type="ECO:0000256" key="1">
    <source>
        <dbReference type="SAM" id="MobiDB-lite"/>
    </source>
</evidence>
<dbReference type="InterPro" id="IPR018253">
    <property type="entry name" value="DnaJ_domain_CS"/>
</dbReference>
<dbReference type="CDD" id="cd06257">
    <property type="entry name" value="DnaJ"/>
    <property type="match status" value="1"/>
</dbReference>
<dbReference type="SMART" id="SM00271">
    <property type="entry name" value="DnaJ"/>
    <property type="match status" value="1"/>
</dbReference>
<dbReference type="EnsemblMetazoa" id="RPRC006517-RA">
    <property type="protein sequence ID" value="RPRC006517-PA"/>
    <property type="gene ID" value="RPRC006517"/>
</dbReference>
<dbReference type="InterPro" id="IPR053025">
    <property type="entry name" value="Mito_ATP_Synthase-Asso"/>
</dbReference>
<dbReference type="InterPro" id="IPR036869">
    <property type="entry name" value="J_dom_sf"/>
</dbReference>